<name>A0ACB6QR18_9PLEO</name>
<proteinExistence type="predicted"/>
<dbReference type="Proteomes" id="UP000799755">
    <property type="component" value="Unassembled WGS sequence"/>
</dbReference>
<reference evidence="1" key="1">
    <citation type="journal article" date="2020" name="Stud. Mycol.">
        <title>101 Dothideomycetes genomes: a test case for predicting lifestyles and emergence of pathogens.</title>
        <authorList>
            <person name="Haridas S."/>
            <person name="Albert R."/>
            <person name="Binder M."/>
            <person name="Bloem J."/>
            <person name="Labutti K."/>
            <person name="Salamov A."/>
            <person name="Andreopoulos B."/>
            <person name="Baker S."/>
            <person name="Barry K."/>
            <person name="Bills G."/>
            <person name="Bluhm B."/>
            <person name="Cannon C."/>
            <person name="Castanera R."/>
            <person name="Culley D."/>
            <person name="Daum C."/>
            <person name="Ezra D."/>
            <person name="Gonzalez J."/>
            <person name="Henrissat B."/>
            <person name="Kuo A."/>
            <person name="Liang C."/>
            <person name="Lipzen A."/>
            <person name="Lutzoni F."/>
            <person name="Magnuson J."/>
            <person name="Mondo S."/>
            <person name="Nolan M."/>
            <person name="Ohm R."/>
            <person name="Pangilinan J."/>
            <person name="Park H.-J."/>
            <person name="Ramirez L."/>
            <person name="Alfaro M."/>
            <person name="Sun H."/>
            <person name="Tritt A."/>
            <person name="Yoshinaga Y."/>
            <person name="Zwiers L.-H."/>
            <person name="Turgeon B."/>
            <person name="Goodwin S."/>
            <person name="Spatafora J."/>
            <person name="Crous P."/>
            <person name="Grigoriev I."/>
        </authorList>
    </citation>
    <scope>NUCLEOTIDE SEQUENCE</scope>
    <source>
        <strain evidence="1">ATCC 200398</strain>
    </source>
</reference>
<keyword evidence="2" id="KW-1185">Reference proteome</keyword>
<organism evidence="1 2">
    <name type="scientific">Lindgomyces ingoldianus</name>
    <dbReference type="NCBI Taxonomy" id="673940"/>
    <lineage>
        <taxon>Eukaryota</taxon>
        <taxon>Fungi</taxon>
        <taxon>Dikarya</taxon>
        <taxon>Ascomycota</taxon>
        <taxon>Pezizomycotina</taxon>
        <taxon>Dothideomycetes</taxon>
        <taxon>Pleosporomycetidae</taxon>
        <taxon>Pleosporales</taxon>
        <taxon>Lindgomycetaceae</taxon>
        <taxon>Lindgomyces</taxon>
    </lineage>
</organism>
<evidence type="ECO:0000313" key="2">
    <source>
        <dbReference type="Proteomes" id="UP000799755"/>
    </source>
</evidence>
<sequence>MHHLILLALLSFLAIAPAQKIFINKVPAYSSLPSCAVQPLSTIVRNMEQGCGDGGKTTSFSCFCTASSSKMESKISQAVEKKCGSQTVTGGVEKALGVFASYCAMGNGTMSSVPASTTANATVLTATVTGSENATISLSISNAVPTPTSAPVGPAPTVTVAAPSSTGGAGFLKGGIEARIAAALALLVGLMGALV</sequence>
<evidence type="ECO:0000313" key="1">
    <source>
        <dbReference type="EMBL" id="KAF2468970.1"/>
    </source>
</evidence>
<protein>
    <submittedName>
        <fullName evidence="1">Uncharacterized protein</fullName>
    </submittedName>
</protein>
<accession>A0ACB6QR18</accession>
<comment type="caution">
    <text evidence="1">The sequence shown here is derived from an EMBL/GenBank/DDBJ whole genome shotgun (WGS) entry which is preliminary data.</text>
</comment>
<gene>
    <name evidence="1" type="ORF">BDR25DRAFT_344159</name>
</gene>
<dbReference type="EMBL" id="MU003514">
    <property type="protein sequence ID" value="KAF2468970.1"/>
    <property type="molecule type" value="Genomic_DNA"/>
</dbReference>